<dbReference type="EC" id="2.7.8.26" evidence="5 19"/>
<dbReference type="AlphaFoldDB" id="W4LVK9"/>
<comment type="catalytic activity">
    <reaction evidence="17 19">
        <text>alpha-ribazole + adenosylcob(III)inamide-GDP = adenosylcob(III)alamin + GMP + H(+)</text>
        <dbReference type="Rhea" id="RHEA:16049"/>
        <dbReference type="ChEBI" id="CHEBI:10329"/>
        <dbReference type="ChEBI" id="CHEBI:15378"/>
        <dbReference type="ChEBI" id="CHEBI:18408"/>
        <dbReference type="ChEBI" id="CHEBI:58115"/>
        <dbReference type="ChEBI" id="CHEBI:60487"/>
        <dbReference type="EC" id="2.7.8.26"/>
    </reaction>
</comment>
<evidence type="ECO:0000256" key="7">
    <source>
        <dbReference type="ARBA" id="ARBA00022475"/>
    </source>
</evidence>
<comment type="catalytic activity">
    <reaction evidence="18 19">
        <text>alpha-ribazole 5'-phosphate + adenosylcob(III)inamide-GDP = adenosylcob(III)alamin 5'-phosphate + GMP + H(+)</text>
        <dbReference type="Rhea" id="RHEA:23560"/>
        <dbReference type="ChEBI" id="CHEBI:15378"/>
        <dbReference type="ChEBI" id="CHEBI:57918"/>
        <dbReference type="ChEBI" id="CHEBI:58115"/>
        <dbReference type="ChEBI" id="CHEBI:60487"/>
        <dbReference type="ChEBI" id="CHEBI:60493"/>
        <dbReference type="EC" id="2.7.8.26"/>
    </reaction>
</comment>
<gene>
    <name evidence="19" type="primary">cobS</name>
    <name evidence="20" type="ORF">ETSY1_05400</name>
</gene>
<evidence type="ECO:0000256" key="2">
    <source>
        <dbReference type="ARBA" id="ARBA00004651"/>
    </source>
</evidence>
<feature type="transmembrane region" description="Helical" evidence="19">
    <location>
        <begin position="79"/>
        <end position="98"/>
    </location>
</feature>
<dbReference type="PANTHER" id="PTHR34148:SF1">
    <property type="entry name" value="ADENOSYLCOBINAMIDE-GDP RIBAZOLETRANSFERASE"/>
    <property type="match status" value="1"/>
</dbReference>
<accession>W4LVK9</accession>
<dbReference type="GO" id="GO:0005886">
    <property type="term" value="C:plasma membrane"/>
    <property type="evidence" value="ECO:0007669"/>
    <property type="project" value="UniProtKB-SubCell"/>
</dbReference>
<comment type="cofactor">
    <cofactor evidence="1 19">
        <name>Mg(2+)</name>
        <dbReference type="ChEBI" id="CHEBI:18420"/>
    </cofactor>
</comment>
<evidence type="ECO:0000256" key="15">
    <source>
        <dbReference type="ARBA" id="ARBA00032605"/>
    </source>
</evidence>
<dbReference type="GO" id="GO:0051073">
    <property type="term" value="F:adenosylcobinamide-GDP ribazoletransferase activity"/>
    <property type="evidence" value="ECO:0007669"/>
    <property type="project" value="UniProtKB-UniRule"/>
</dbReference>
<feature type="transmembrane region" description="Helical" evidence="19">
    <location>
        <begin position="156"/>
        <end position="180"/>
    </location>
</feature>
<keyword evidence="7 19" id="KW-1003">Cell membrane</keyword>
<keyword evidence="11 19" id="KW-0460">Magnesium</keyword>
<evidence type="ECO:0000256" key="1">
    <source>
        <dbReference type="ARBA" id="ARBA00001946"/>
    </source>
</evidence>
<evidence type="ECO:0000256" key="11">
    <source>
        <dbReference type="ARBA" id="ARBA00022842"/>
    </source>
</evidence>
<keyword evidence="8 19" id="KW-0169">Cobalamin biosynthesis</keyword>
<comment type="function">
    <text evidence="14 19">Joins adenosylcobinamide-GDP and alpha-ribazole to generate adenosylcobalamin (Ado-cobalamin). Also synthesizes adenosylcobalamin 5'-phosphate from adenosylcobinamide-GDP and alpha-ribazole 5'-phosphate.</text>
</comment>
<comment type="pathway">
    <text evidence="3 19">Cofactor biosynthesis; adenosylcobalamin biosynthesis; adenosylcobalamin from cob(II)yrinate a,c-diamide: step 7/7.</text>
</comment>
<keyword evidence="21" id="KW-1185">Reference proteome</keyword>
<reference evidence="20 21" key="1">
    <citation type="journal article" date="2014" name="Nature">
        <title>An environmental bacterial taxon with a large and distinct metabolic repertoire.</title>
        <authorList>
            <person name="Wilson M.C."/>
            <person name="Mori T."/>
            <person name="Ruckert C."/>
            <person name="Uria A.R."/>
            <person name="Helf M.J."/>
            <person name="Takada K."/>
            <person name="Gernert C."/>
            <person name="Steffens U.A."/>
            <person name="Heycke N."/>
            <person name="Schmitt S."/>
            <person name="Rinke C."/>
            <person name="Helfrich E.J."/>
            <person name="Brachmann A.O."/>
            <person name="Gurgui C."/>
            <person name="Wakimoto T."/>
            <person name="Kracht M."/>
            <person name="Crusemann M."/>
            <person name="Hentschel U."/>
            <person name="Abe I."/>
            <person name="Matsunaga S."/>
            <person name="Kalinowski J."/>
            <person name="Takeyama H."/>
            <person name="Piel J."/>
        </authorList>
    </citation>
    <scope>NUCLEOTIDE SEQUENCE [LARGE SCALE GENOMIC DNA]</scope>
    <source>
        <strain evidence="21">TSY1</strain>
    </source>
</reference>
<evidence type="ECO:0000256" key="16">
    <source>
        <dbReference type="ARBA" id="ARBA00032853"/>
    </source>
</evidence>
<evidence type="ECO:0000256" key="14">
    <source>
        <dbReference type="ARBA" id="ARBA00025228"/>
    </source>
</evidence>
<evidence type="ECO:0000313" key="21">
    <source>
        <dbReference type="Proteomes" id="UP000019141"/>
    </source>
</evidence>
<dbReference type="PANTHER" id="PTHR34148">
    <property type="entry name" value="ADENOSYLCOBINAMIDE-GDP RIBAZOLETRANSFERASE"/>
    <property type="match status" value="1"/>
</dbReference>
<evidence type="ECO:0000256" key="3">
    <source>
        <dbReference type="ARBA" id="ARBA00004663"/>
    </source>
</evidence>
<sequence>MTLPVSTGSNNTDRDVRLMTVDGLWRAIGVLTVYPLRETESWTPETVGSAMVFYPLVGTLIGISLWVLYVLLSALFAPPIVHVLLLAGLVLITGGLHLNSLANTVDGLNRGHSHMDILQILKDIHVGTIAITVVMLMVLLKYACLGQLSGDEVLTALILMATLSRYAMVQMACFSPYALASGSLGEPFVRGVRHEHFRSTLLLTFLLVWGFGGTRGLFIGCLVALATLGYQMYCVRRLGGITADVLGATNEVNESLVLVLVTMV</sequence>
<dbReference type="HAMAP" id="MF_00719">
    <property type="entry name" value="CobS"/>
    <property type="match status" value="1"/>
</dbReference>
<evidence type="ECO:0000256" key="13">
    <source>
        <dbReference type="ARBA" id="ARBA00023136"/>
    </source>
</evidence>
<evidence type="ECO:0000256" key="19">
    <source>
        <dbReference type="HAMAP-Rule" id="MF_00719"/>
    </source>
</evidence>
<protein>
    <recommendedName>
        <fullName evidence="6 19">Adenosylcobinamide-GDP ribazoletransferase</fullName>
        <ecNumber evidence="5 19">2.7.8.26</ecNumber>
    </recommendedName>
    <alternativeName>
        <fullName evidence="16 19">Cobalamin synthase</fullName>
    </alternativeName>
    <alternativeName>
        <fullName evidence="15 19">Cobalamin-5'-phosphate synthase</fullName>
    </alternativeName>
</protein>
<evidence type="ECO:0000256" key="8">
    <source>
        <dbReference type="ARBA" id="ARBA00022573"/>
    </source>
</evidence>
<dbReference type="UniPathway" id="UPA00148">
    <property type="reaction ID" value="UER00238"/>
</dbReference>
<keyword evidence="10 19" id="KW-0812">Transmembrane</keyword>
<dbReference type="Pfam" id="PF02654">
    <property type="entry name" value="CobS"/>
    <property type="match status" value="1"/>
</dbReference>
<feature type="transmembrane region" description="Helical" evidence="19">
    <location>
        <begin position="124"/>
        <end position="144"/>
    </location>
</feature>
<feature type="transmembrane region" description="Helical" evidence="19">
    <location>
        <begin position="200"/>
        <end position="228"/>
    </location>
</feature>
<comment type="caution">
    <text evidence="20">The sequence shown here is derived from an EMBL/GenBank/DDBJ whole genome shotgun (WGS) entry which is preliminary data.</text>
</comment>
<keyword evidence="13 19" id="KW-0472">Membrane</keyword>
<name>W4LVK9_ENTF1</name>
<evidence type="ECO:0000256" key="18">
    <source>
        <dbReference type="ARBA" id="ARBA00049504"/>
    </source>
</evidence>
<comment type="subcellular location">
    <subcellularLocation>
        <location evidence="2 19">Cell membrane</location>
        <topology evidence="2 19">Multi-pass membrane protein</topology>
    </subcellularLocation>
</comment>
<dbReference type="Proteomes" id="UP000019141">
    <property type="component" value="Unassembled WGS sequence"/>
</dbReference>
<proteinExistence type="inferred from homology"/>
<organism evidence="20 21">
    <name type="scientific">Entotheonella factor</name>
    <dbReference type="NCBI Taxonomy" id="1429438"/>
    <lineage>
        <taxon>Bacteria</taxon>
        <taxon>Pseudomonadati</taxon>
        <taxon>Nitrospinota/Tectimicrobiota group</taxon>
        <taxon>Candidatus Tectimicrobiota</taxon>
        <taxon>Candidatus Entotheonellia</taxon>
        <taxon>Candidatus Entotheonellales</taxon>
        <taxon>Candidatus Entotheonellaceae</taxon>
        <taxon>Candidatus Entotheonella</taxon>
    </lineage>
</organism>
<keyword evidence="12 19" id="KW-1133">Transmembrane helix</keyword>
<evidence type="ECO:0000256" key="12">
    <source>
        <dbReference type="ARBA" id="ARBA00022989"/>
    </source>
</evidence>
<dbReference type="GO" id="GO:0009236">
    <property type="term" value="P:cobalamin biosynthetic process"/>
    <property type="evidence" value="ECO:0007669"/>
    <property type="project" value="UniProtKB-UniRule"/>
</dbReference>
<evidence type="ECO:0000256" key="9">
    <source>
        <dbReference type="ARBA" id="ARBA00022679"/>
    </source>
</evidence>
<dbReference type="InterPro" id="IPR003805">
    <property type="entry name" value="CobS"/>
</dbReference>
<evidence type="ECO:0000256" key="5">
    <source>
        <dbReference type="ARBA" id="ARBA00013200"/>
    </source>
</evidence>
<evidence type="ECO:0000256" key="17">
    <source>
        <dbReference type="ARBA" id="ARBA00048623"/>
    </source>
</evidence>
<dbReference type="GO" id="GO:0008818">
    <property type="term" value="F:cobalamin 5'-phosphate synthase activity"/>
    <property type="evidence" value="ECO:0007669"/>
    <property type="project" value="UniProtKB-UniRule"/>
</dbReference>
<evidence type="ECO:0000256" key="6">
    <source>
        <dbReference type="ARBA" id="ARBA00015850"/>
    </source>
</evidence>
<evidence type="ECO:0000256" key="10">
    <source>
        <dbReference type="ARBA" id="ARBA00022692"/>
    </source>
</evidence>
<comment type="similarity">
    <text evidence="4 19">Belongs to the CobS family.</text>
</comment>
<dbReference type="HOGENOM" id="CLU_057426_1_2_7"/>
<evidence type="ECO:0000313" key="20">
    <source>
        <dbReference type="EMBL" id="ETX01940.1"/>
    </source>
</evidence>
<evidence type="ECO:0000256" key="4">
    <source>
        <dbReference type="ARBA" id="ARBA00010561"/>
    </source>
</evidence>
<feature type="transmembrane region" description="Helical" evidence="19">
    <location>
        <begin position="52"/>
        <end position="72"/>
    </location>
</feature>
<keyword evidence="9 19" id="KW-0808">Transferase</keyword>
<dbReference type="EMBL" id="AZHW01000187">
    <property type="protein sequence ID" value="ETX01940.1"/>
    <property type="molecule type" value="Genomic_DNA"/>
</dbReference>